<name>K1SEI0_9ZZZZ</name>
<evidence type="ECO:0000313" key="1">
    <source>
        <dbReference type="EMBL" id="EKC53794.1"/>
    </source>
</evidence>
<organism evidence="1">
    <name type="scientific">human gut metagenome</name>
    <dbReference type="NCBI Taxonomy" id="408170"/>
    <lineage>
        <taxon>unclassified sequences</taxon>
        <taxon>metagenomes</taxon>
        <taxon>organismal metagenomes</taxon>
    </lineage>
</organism>
<protein>
    <submittedName>
        <fullName evidence="1">Uncharacterized protein</fullName>
    </submittedName>
</protein>
<accession>K1SEI0</accession>
<gene>
    <name evidence="1" type="ORF">OBE_12417</name>
</gene>
<sequence>MATRNIPFPDKVRDMVLDVIKHVRRQEYTPEQLCQLQKIIECKYFYWWCMDMKKRSM</sequence>
<dbReference type="EMBL" id="AJWZ01008553">
    <property type="protein sequence ID" value="EKC53794.1"/>
    <property type="molecule type" value="Genomic_DNA"/>
</dbReference>
<comment type="caution">
    <text evidence="1">The sequence shown here is derived from an EMBL/GenBank/DDBJ whole genome shotgun (WGS) entry which is preliminary data.</text>
</comment>
<reference evidence="1" key="1">
    <citation type="journal article" date="2013" name="Environ. Microbiol.">
        <title>Microbiota from the distal guts of lean and obese adolescents exhibit partial functional redundancy besides clear differences in community structure.</title>
        <authorList>
            <person name="Ferrer M."/>
            <person name="Ruiz A."/>
            <person name="Lanza F."/>
            <person name="Haange S.B."/>
            <person name="Oberbach A."/>
            <person name="Till H."/>
            <person name="Bargiela R."/>
            <person name="Campoy C."/>
            <person name="Segura M.T."/>
            <person name="Richter M."/>
            <person name="von Bergen M."/>
            <person name="Seifert J."/>
            <person name="Suarez A."/>
        </authorList>
    </citation>
    <scope>NUCLEOTIDE SEQUENCE</scope>
</reference>
<dbReference type="AlphaFoldDB" id="K1SEI0"/>
<proteinExistence type="predicted"/>